<evidence type="ECO:0000313" key="4">
    <source>
        <dbReference type="Proteomes" id="UP001153069"/>
    </source>
</evidence>
<feature type="domain" description="GST C-terminal" evidence="2">
    <location>
        <begin position="84"/>
        <end position="204"/>
    </location>
</feature>
<dbReference type="InterPro" id="IPR004046">
    <property type="entry name" value="GST_C"/>
</dbReference>
<dbReference type="InterPro" id="IPR010987">
    <property type="entry name" value="Glutathione-S-Trfase_C-like"/>
</dbReference>
<dbReference type="Pfam" id="PF13409">
    <property type="entry name" value="GST_N_2"/>
    <property type="match status" value="1"/>
</dbReference>
<name>A0A9N8EI05_9STRA</name>
<evidence type="ECO:0000313" key="3">
    <source>
        <dbReference type="EMBL" id="CAB9519524.1"/>
    </source>
</evidence>
<dbReference type="SUPFAM" id="SSF52833">
    <property type="entry name" value="Thioredoxin-like"/>
    <property type="match status" value="1"/>
</dbReference>
<dbReference type="InterPro" id="IPR004045">
    <property type="entry name" value="Glutathione_S-Trfase_N"/>
</dbReference>
<dbReference type="InterPro" id="IPR050213">
    <property type="entry name" value="GST_superfamily"/>
</dbReference>
<dbReference type="Gene3D" id="3.40.30.10">
    <property type="entry name" value="Glutaredoxin"/>
    <property type="match status" value="1"/>
</dbReference>
<dbReference type="GO" id="GO:0004364">
    <property type="term" value="F:glutathione transferase activity"/>
    <property type="evidence" value="ECO:0007669"/>
    <property type="project" value="TreeGrafter"/>
</dbReference>
<dbReference type="InterPro" id="IPR036282">
    <property type="entry name" value="Glutathione-S-Trfase_C_sf"/>
</dbReference>
<dbReference type="OrthoDB" id="420389at2759"/>
<dbReference type="Pfam" id="PF14497">
    <property type="entry name" value="GST_C_3"/>
    <property type="match status" value="1"/>
</dbReference>
<dbReference type="SUPFAM" id="SSF47616">
    <property type="entry name" value="GST C-terminal domain-like"/>
    <property type="match status" value="1"/>
</dbReference>
<dbReference type="InterPro" id="IPR036249">
    <property type="entry name" value="Thioredoxin-like_sf"/>
</dbReference>
<dbReference type="SFLD" id="SFLDS00019">
    <property type="entry name" value="Glutathione_Transferase_(cytos"/>
    <property type="match status" value="1"/>
</dbReference>
<dbReference type="EMBL" id="CAICTM010001021">
    <property type="protein sequence ID" value="CAB9519524.1"/>
    <property type="molecule type" value="Genomic_DNA"/>
</dbReference>
<dbReference type="Proteomes" id="UP001153069">
    <property type="component" value="Unassembled WGS sequence"/>
</dbReference>
<dbReference type="AlphaFoldDB" id="A0A9N8EI05"/>
<proteinExistence type="predicted"/>
<dbReference type="Gene3D" id="1.20.1050.10">
    <property type="match status" value="1"/>
</dbReference>
<dbReference type="SFLD" id="SFLDG01205">
    <property type="entry name" value="AMPS.1"/>
    <property type="match status" value="1"/>
</dbReference>
<comment type="caution">
    <text evidence="3">The sequence shown here is derived from an EMBL/GenBank/DDBJ whole genome shotgun (WGS) entry which is preliminary data.</text>
</comment>
<dbReference type="CDD" id="cd03039">
    <property type="entry name" value="GST_N_Sigma_like"/>
    <property type="match status" value="1"/>
</dbReference>
<gene>
    <name evidence="3" type="ORF">SEMRO_1023_G232550.1</name>
</gene>
<evidence type="ECO:0000259" key="2">
    <source>
        <dbReference type="PROSITE" id="PS50405"/>
    </source>
</evidence>
<evidence type="ECO:0000259" key="1">
    <source>
        <dbReference type="PROSITE" id="PS50404"/>
    </source>
</evidence>
<dbReference type="PROSITE" id="PS50405">
    <property type="entry name" value="GST_CTER"/>
    <property type="match status" value="1"/>
</dbReference>
<accession>A0A9N8EI05</accession>
<reference evidence="3" key="1">
    <citation type="submission" date="2020-06" db="EMBL/GenBank/DDBJ databases">
        <authorList>
            <consortium name="Plant Systems Biology data submission"/>
        </authorList>
    </citation>
    <scope>NUCLEOTIDE SEQUENCE</scope>
    <source>
        <strain evidence="3">D6</strain>
    </source>
</reference>
<dbReference type="InterPro" id="IPR040079">
    <property type="entry name" value="Glutathione_S-Trfase"/>
</dbReference>
<sequence length="204" mass="22161">MASPPELEVIYFDAPGRAEPIRIMLHAAGLSFTDTRFPGKDWPTVKPTTPLGFVPVLKVNGNAYCQSKALMRFAAKKAGMYPTDDLEALAADEAMDVLDELMATAPKSKDPAELEKLRKEFEAGGLTNSAKFLEARIQGNGGCYLGGKSCTMADLGLQLTVKGIQAGFWDHISKDFFEAYPGIIATVKAVDEDEKVKAYYASKE</sequence>
<dbReference type="PANTHER" id="PTHR11571:SF252">
    <property type="entry name" value="GLUTATHIONE S-TRANSFERASE"/>
    <property type="match status" value="1"/>
</dbReference>
<dbReference type="PROSITE" id="PS50404">
    <property type="entry name" value="GST_NTER"/>
    <property type="match status" value="1"/>
</dbReference>
<dbReference type="PANTHER" id="PTHR11571">
    <property type="entry name" value="GLUTATHIONE S-TRANSFERASE"/>
    <property type="match status" value="1"/>
</dbReference>
<keyword evidence="4" id="KW-1185">Reference proteome</keyword>
<protein>
    <submittedName>
        <fullName evidence="3">S-transferase class-mu 28 kDa isozyme</fullName>
    </submittedName>
</protein>
<dbReference type="GO" id="GO:0006749">
    <property type="term" value="P:glutathione metabolic process"/>
    <property type="evidence" value="ECO:0007669"/>
    <property type="project" value="TreeGrafter"/>
</dbReference>
<feature type="domain" description="GST N-terminal" evidence="1">
    <location>
        <begin position="5"/>
        <end position="82"/>
    </location>
</feature>
<dbReference type="SFLD" id="SFLDG00363">
    <property type="entry name" value="AMPS_(cytGST):_Alpha-__Mu-__Pi"/>
    <property type="match status" value="1"/>
</dbReference>
<organism evidence="3 4">
    <name type="scientific">Seminavis robusta</name>
    <dbReference type="NCBI Taxonomy" id="568900"/>
    <lineage>
        <taxon>Eukaryota</taxon>
        <taxon>Sar</taxon>
        <taxon>Stramenopiles</taxon>
        <taxon>Ochrophyta</taxon>
        <taxon>Bacillariophyta</taxon>
        <taxon>Bacillariophyceae</taxon>
        <taxon>Bacillariophycidae</taxon>
        <taxon>Naviculales</taxon>
        <taxon>Naviculaceae</taxon>
        <taxon>Seminavis</taxon>
    </lineage>
</organism>